<dbReference type="AlphaFoldDB" id="A0A6J6DZG8"/>
<name>A0A6J6DZG8_9ZZZZ</name>
<dbReference type="EMBL" id="CAEZTM010000021">
    <property type="protein sequence ID" value="CAB4569492.1"/>
    <property type="molecule type" value="Genomic_DNA"/>
</dbReference>
<dbReference type="InterPro" id="IPR007711">
    <property type="entry name" value="HigB-1"/>
</dbReference>
<sequence>MIQSFGARETEELFVRGYARRWHPQLCVAATRKLSILDAASSMQDLAAIQSLRLEKLAGKREGSWSIRVNKQWRIVFQWGIDGPEGVELSDYHS</sequence>
<organism evidence="1">
    <name type="scientific">freshwater metagenome</name>
    <dbReference type="NCBI Taxonomy" id="449393"/>
    <lineage>
        <taxon>unclassified sequences</taxon>
        <taxon>metagenomes</taxon>
        <taxon>ecological metagenomes</taxon>
    </lineage>
</organism>
<proteinExistence type="predicted"/>
<dbReference type="SUPFAM" id="SSF143011">
    <property type="entry name" value="RelE-like"/>
    <property type="match status" value="1"/>
</dbReference>
<dbReference type="PANTHER" id="PTHR40266:SF2">
    <property type="entry name" value="TOXIN HIGB-1"/>
    <property type="match status" value="1"/>
</dbReference>
<accession>A0A6J6DZG8</accession>
<gene>
    <name evidence="1" type="ORF">UFOPK1684_00622</name>
</gene>
<dbReference type="Gene3D" id="3.30.2310.20">
    <property type="entry name" value="RelE-like"/>
    <property type="match status" value="1"/>
</dbReference>
<dbReference type="Pfam" id="PF05015">
    <property type="entry name" value="HigB-like_toxin"/>
    <property type="match status" value="1"/>
</dbReference>
<dbReference type="InterPro" id="IPR035093">
    <property type="entry name" value="RelE/ParE_toxin_dom_sf"/>
</dbReference>
<dbReference type="PANTHER" id="PTHR40266">
    <property type="entry name" value="TOXIN HIGB-1"/>
    <property type="match status" value="1"/>
</dbReference>
<evidence type="ECO:0000313" key="1">
    <source>
        <dbReference type="EMBL" id="CAB4569492.1"/>
    </source>
</evidence>
<reference evidence="1" key="1">
    <citation type="submission" date="2020-05" db="EMBL/GenBank/DDBJ databases">
        <authorList>
            <person name="Chiriac C."/>
            <person name="Salcher M."/>
            <person name="Ghai R."/>
            <person name="Kavagutti S V."/>
        </authorList>
    </citation>
    <scope>NUCLEOTIDE SEQUENCE</scope>
</reference>
<protein>
    <submittedName>
        <fullName evidence="1">Unannotated protein</fullName>
    </submittedName>
</protein>